<protein>
    <submittedName>
        <fullName evidence="1">Uncharacterized protein</fullName>
    </submittedName>
</protein>
<evidence type="ECO:0000313" key="2">
    <source>
        <dbReference type="Proteomes" id="UP000019151"/>
    </source>
</evidence>
<gene>
    <name evidence="1" type="ORF">J421_2860</name>
</gene>
<dbReference type="InterPro" id="IPR006311">
    <property type="entry name" value="TAT_signal"/>
</dbReference>
<dbReference type="Proteomes" id="UP000019151">
    <property type="component" value="Chromosome"/>
</dbReference>
<evidence type="ECO:0000313" key="1">
    <source>
        <dbReference type="EMBL" id="AHG90397.1"/>
    </source>
</evidence>
<dbReference type="RefSeq" id="WP_025411866.1">
    <property type="nucleotide sequence ID" value="NZ_CP007128.1"/>
</dbReference>
<dbReference type="InParanoid" id="W0RIY4"/>
<dbReference type="STRING" id="861299.J421_2860"/>
<dbReference type="OrthoDB" id="1174147at2"/>
<proteinExistence type="predicted"/>
<keyword evidence="2" id="KW-1185">Reference proteome</keyword>
<organism evidence="1 2">
    <name type="scientific">Gemmatirosa kalamazoonensis</name>
    <dbReference type="NCBI Taxonomy" id="861299"/>
    <lineage>
        <taxon>Bacteria</taxon>
        <taxon>Pseudomonadati</taxon>
        <taxon>Gemmatimonadota</taxon>
        <taxon>Gemmatimonadia</taxon>
        <taxon>Gemmatimonadales</taxon>
        <taxon>Gemmatimonadaceae</taxon>
        <taxon>Gemmatirosa</taxon>
    </lineage>
</organism>
<dbReference type="HOGENOM" id="CLU_104592_0_0_0"/>
<accession>W0RIY4</accession>
<dbReference type="eggNOG" id="COG1416">
    <property type="taxonomic scope" value="Bacteria"/>
</dbReference>
<name>W0RIY4_9BACT</name>
<reference evidence="1 2" key="1">
    <citation type="journal article" date="2014" name="Genome Announc.">
        <title>Genome Sequence and Methylome of Soil Bacterium Gemmatirosa kalamazoonensis KBS708T, a Member of the Rarely Cultivated Gemmatimonadetes Phylum.</title>
        <authorList>
            <person name="Debruyn J.M."/>
            <person name="Radosevich M."/>
            <person name="Wommack K.E."/>
            <person name="Polson S.W."/>
            <person name="Hauser L.J."/>
            <person name="Fawaz M.N."/>
            <person name="Korlach J."/>
            <person name="Tsai Y.C."/>
        </authorList>
    </citation>
    <scope>NUCLEOTIDE SEQUENCE [LARGE SCALE GENOMIC DNA]</scope>
    <source>
        <strain evidence="1 2">KBS708</strain>
    </source>
</reference>
<dbReference type="KEGG" id="gba:J421_2860"/>
<sequence>MLESLASPSPRRSFLQRLAAGTAAFLATGGTAAAAESSRHGLAAPDDPLFARIKGKHRQVFDVTAPNDGWGPVFALTWIATTKEALGVPDSDISAVIVLRHFAMPLALNDQIWAKYHIGELINVTDPKTKTTAVRNVFHENLPLNPGLTYQKLAANPSVVLLACNKALTVLSGMAGQRIGVSADQAKREWTAGLIPGISPVASGVYGVHRAQMAGCTYCQGG</sequence>
<dbReference type="PROSITE" id="PS51318">
    <property type="entry name" value="TAT"/>
    <property type="match status" value="1"/>
</dbReference>
<dbReference type="AlphaFoldDB" id="W0RIY4"/>
<dbReference type="EMBL" id="CP007128">
    <property type="protein sequence ID" value="AHG90397.1"/>
    <property type="molecule type" value="Genomic_DNA"/>
</dbReference>